<evidence type="ECO:0000259" key="1">
    <source>
        <dbReference type="Pfam" id="PF10074"/>
    </source>
</evidence>
<keyword evidence="3" id="KW-1185">Reference proteome</keyword>
<protein>
    <submittedName>
        <fullName evidence="2">DUF2285 domain-containing protein</fullName>
    </submittedName>
</protein>
<feature type="domain" description="T6SS Transcription factor RovC-like DNA binding" evidence="1">
    <location>
        <begin position="109"/>
        <end position="212"/>
    </location>
</feature>
<dbReference type="InterPro" id="IPR018754">
    <property type="entry name" value="RovC-like_DNA-bd"/>
</dbReference>
<accession>A0A327KIJ7</accession>
<comment type="caution">
    <text evidence="2">The sequence shown here is derived from an EMBL/GenBank/DDBJ whole genome shotgun (WGS) entry which is preliminary data.</text>
</comment>
<sequence>MPKASDPPLPPSASPCWCGRAGGCAFAIDPSLAATNAPVFWTPDVDPGTVILTAAPPSPSVESAVPPDLDANTARDGADGLSIVQGRGANAVRLFLTTDASPANPVVALVPLGADGLDRIDAVTRLWRAVNGRKVPIDGRLTKQQRRRLRRMLQAVDGHTEGASYREIAEAIFGAARIADASWKTSALRDVTIDLVKDGLALIAGGYRALLRRRRRQ</sequence>
<dbReference type="Proteomes" id="UP000248863">
    <property type="component" value="Unassembled WGS sequence"/>
</dbReference>
<organism evidence="2 3">
    <name type="scientific">Rhodoplanes elegans</name>
    <dbReference type="NCBI Taxonomy" id="29408"/>
    <lineage>
        <taxon>Bacteria</taxon>
        <taxon>Pseudomonadati</taxon>
        <taxon>Pseudomonadota</taxon>
        <taxon>Alphaproteobacteria</taxon>
        <taxon>Hyphomicrobiales</taxon>
        <taxon>Nitrobacteraceae</taxon>
        <taxon>Rhodoplanes</taxon>
    </lineage>
</organism>
<reference evidence="2 3" key="1">
    <citation type="submission" date="2017-07" db="EMBL/GenBank/DDBJ databases">
        <title>Draft Genome Sequences of Select Purple Nonsulfur Bacteria.</title>
        <authorList>
            <person name="Lasarre B."/>
            <person name="Mckinlay J.B."/>
        </authorList>
    </citation>
    <scope>NUCLEOTIDE SEQUENCE [LARGE SCALE GENOMIC DNA]</scope>
    <source>
        <strain evidence="2 3">DSM 11907</strain>
    </source>
</reference>
<dbReference type="AlphaFoldDB" id="A0A327KIJ7"/>
<dbReference type="Pfam" id="PF10074">
    <property type="entry name" value="RovC_DNA-bd"/>
    <property type="match status" value="1"/>
</dbReference>
<evidence type="ECO:0000313" key="2">
    <source>
        <dbReference type="EMBL" id="RAI37931.1"/>
    </source>
</evidence>
<name>A0A327KIJ7_9BRAD</name>
<dbReference type="OrthoDB" id="7261891at2"/>
<gene>
    <name evidence="2" type="ORF">CH338_14435</name>
</gene>
<dbReference type="EMBL" id="NPEU01000153">
    <property type="protein sequence ID" value="RAI37931.1"/>
    <property type="molecule type" value="Genomic_DNA"/>
</dbReference>
<proteinExistence type="predicted"/>
<evidence type="ECO:0000313" key="3">
    <source>
        <dbReference type="Proteomes" id="UP000248863"/>
    </source>
</evidence>